<dbReference type="GO" id="GO:0003700">
    <property type="term" value="F:DNA-binding transcription factor activity"/>
    <property type="evidence" value="ECO:0007669"/>
    <property type="project" value="InterPro"/>
</dbReference>
<accession>A0A059PRK7</accession>
<evidence type="ECO:0000256" key="6">
    <source>
        <dbReference type="ARBA" id="ARBA00023242"/>
    </source>
</evidence>
<evidence type="ECO:0000313" key="9">
    <source>
        <dbReference type="EMBL" id="AGN52105.1"/>
    </source>
</evidence>
<comment type="subcellular location">
    <subcellularLocation>
        <location evidence="1">Nucleus</location>
    </subcellularLocation>
</comment>
<dbReference type="EMBL" id="KF059435">
    <property type="protein sequence ID" value="AGN52105.1"/>
    <property type="molecule type" value="mRNA"/>
</dbReference>
<keyword evidence="3" id="KW-0805">Transcription regulation</keyword>
<evidence type="ECO:0000256" key="2">
    <source>
        <dbReference type="ARBA" id="ARBA00022737"/>
    </source>
</evidence>
<organism evidence="9">
    <name type="scientific">Salvia miltiorrhiza</name>
    <name type="common">Chinese sage</name>
    <dbReference type="NCBI Taxonomy" id="226208"/>
    <lineage>
        <taxon>Eukaryota</taxon>
        <taxon>Viridiplantae</taxon>
        <taxon>Streptophyta</taxon>
        <taxon>Embryophyta</taxon>
        <taxon>Tracheophyta</taxon>
        <taxon>Spermatophyta</taxon>
        <taxon>Magnoliopsida</taxon>
        <taxon>eudicotyledons</taxon>
        <taxon>Gunneridae</taxon>
        <taxon>Pentapetalae</taxon>
        <taxon>asterids</taxon>
        <taxon>lamiids</taxon>
        <taxon>Lamiales</taxon>
        <taxon>Lamiaceae</taxon>
        <taxon>Nepetoideae</taxon>
        <taxon>Mentheae</taxon>
        <taxon>Salviinae</taxon>
        <taxon>Salvia</taxon>
        <taxon>Salvia incertae sedis</taxon>
    </lineage>
</organism>
<dbReference type="GO" id="GO:0005634">
    <property type="term" value="C:nucleus"/>
    <property type="evidence" value="ECO:0007669"/>
    <property type="project" value="UniProtKB-SubCell"/>
</dbReference>
<sequence>MDAINLEATNGILGESDNNKEEILSLKKGAWSSHEDSLLINYIAIHGEGRWNFVARDSGLRRTGKSCRLRWKNYLQPNVRRGNFTLEEQLRIMELHCLYGNRWSRIAKFLPYRTDNEIKNYWRSRVVKHAKQLKYDTNSAELREFGRDIWLSEKIDASQSQCNTNNVGDEILMNHEEALQMDYWGNLCDNIIPLEIIEANQIAATDNLSEHSGCGLYSSTLFQLQSHGLDSVDGSDHNPCCFTCGELSNMLLSDDYLL</sequence>
<keyword evidence="6" id="KW-0539">Nucleus</keyword>
<feature type="domain" description="Myb-like" evidence="7">
    <location>
        <begin position="76"/>
        <end position="126"/>
    </location>
</feature>
<evidence type="ECO:0000259" key="7">
    <source>
        <dbReference type="PROSITE" id="PS50090"/>
    </source>
</evidence>
<dbReference type="PROSITE" id="PS50090">
    <property type="entry name" value="MYB_LIKE"/>
    <property type="match status" value="2"/>
</dbReference>
<evidence type="ECO:0000313" key="10">
    <source>
        <dbReference type="EMBL" id="AGN52215.1"/>
    </source>
</evidence>
<feature type="domain" description="Myb-like" evidence="7">
    <location>
        <begin position="25"/>
        <end position="75"/>
    </location>
</feature>
<reference evidence="10" key="1">
    <citation type="submission" date="2013-05" db="EMBL/GenBank/DDBJ databases">
        <title>Genome-wide characterization and comparative analysis of R2R3-MYB transcription factors reveals the complexity of MYB-associated regulatory networks in Salvia miltiorrhiza.</title>
        <authorList>
            <person name="Li C."/>
            <person name="Lu S."/>
        </authorList>
    </citation>
    <scope>NUCLEOTIDE SEQUENCE</scope>
</reference>
<dbReference type="SMART" id="SM00717">
    <property type="entry name" value="SANT"/>
    <property type="match status" value="2"/>
</dbReference>
<keyword evidence="2" id="KW-0677">Repeat</keyword>
<evidence type="ECO:0000259" key="8">
    <source>
        <dbReference type="PROSITE" id="PS51294"/>
    </source>
</evidence>
<reference evidence="9" key="2">
    <citation type="journal article" date="2014" name="BMC Genomics">
        <title>Genome-wide characterization and comparative analysis of R2R3-MYB transcription factors shows the complexity of MYB-associated regulatory networks in Salvia miltiorrhiza.</title>
        <authorList>
            <person name="Li C."/>
            <person name="Lu S."/>
        </authorList>
    </citation>
    <scope>NUCLEOTIDE SEQUENCE</scope>
</reference>
<dbReference type="AlphaFoldDB" id="A0A059PRK7"/>
<dbReference type="PROSITE" id="PS51294">
    <property type="entry name" value="HTH_MYB"/>
    <property type="match status" value="2"/>
</dbReference>
<dbReference type="InterPro" id="IPR017930">
    <property type="entry name" value="Myb_dom"/>
</dbReference>
<evidence type="ECO:0000256" key="1">
    <source>
        <dbReference type="ARBA" id="ARBA00004123"/>
    </source>
</evidence>
<dbReference type="Pfam" id="PF00249">
    <property type="entry name" value="Myb_DNA-binding"/>
    <property type="match status" value="2"/>
</dbReference>
<gene>
    <name evidence="9" type="primary">MYB81</name>
</gene>
<feature type="domain" description="HTH myb-type" evidence="8">
    <location>
        <begin position="80"/>
        <end position="130"/>
    </location>
</feature>
<feature type="domain" description="HTH myb-type" evidence="8">
    <location>
        <begin position="25"/>
        <end position="79"/>
    </location>
</feature>
<keyword evidence="5" id="KW-0804">Transcription</keyword>
<dbReference type="InterPro" id="IPR009057">
    <property type="entry name" value="Homeodomain-like_sf"/>
</dbReference>
<dbReference type="SUPFAM" id="SSF46689">
    <property type="entry name" value="Homeodomain-like"/>
    <property type="match status" value="1"/>
</dbReference>
<proteinExistence type="evidence at transcript level"/>
<dbReference type="FunFam" id="1.10.10.60:FF:000011">
    <property type="entry name" value="Myb transcription factor"/>
    <property type="match status" value="1"/>
</dbReference>
<evidence type="ECO:0000256" key="3">
    <source>
        <dbReference type="ARBA" id="ARBA00023015"/>
    </source>
</evidence>
<dbReference type="InterPro" id="IPR044676">
    <property type="entry name" value="EOBI/EOBII-like_plant"/>
</dbReference>
<name>A0A059PRK7_SALMI</name>
<keyword evidence="4" id="KW-0238">DNA-binding</keyword>
<evidence type="ECO:0000256" key="5">
    <source>
        <dbReference type="ARBA" id="ARBA00023163"/>
    </source>
</evidence>
<dbReference type="Gene3D" id="1.10.10.60">
    <property type="entry name" value="Homeodomain-like"/>
    <property type="match status" value="2"/>
</dbReference>
<dbReference type="PANTHER" id="PTHR45675:SF1">
    <property type="entry name" value="MYB TRANSCRIPTION FACTOR-RELATED"/>
    <property type="match status" value="1"/>
</dbReference>
<dbReference type="EMBL" id="KF059545">
    <property type="protein sequence ID" value="AGN52215.1"/>
    <property type="molecule type" value="Genomic_DNA"/>
</dbReference>
<dbReference type="CDD" id="cd00167">
    <property type="entry name" value="SANT"/>
    <property type="match status" value="2"/>
</dbReference>
<dbReference type="InterPro" id="IPR001005">
    <property type="entry name" value="SANT/Myb"/>
</dbReference>
<evidence type="ECO:0000256" key="4">
    <source>
        <dbReference type="ARBA" id="ARBA00023125"/>
    </source>
</evidence>
<protein>
    <submittedName>
        <fullName evidence="9">MYB-related transcription factor</fullName>
    </submittedName>
</protein>
<dbReference type="GO" id="GO:0043565">
    <property type="term" value="F:sequence-specific DNA binding"/>
    <property type="evidence" value="ECO:0007669"/>
    <property type="project" value="InterPro"/>
</dbReference>
<dbReference type="PANTHER" id="PTHR45675">
    <property type="entry name" value="MYB TRANSCRIPTION FACTOR-RELATED-RELATED"/>
    <property type="match status" value="1"/>
</dbReference>